<dbReference type="GO" id="GO:0016887">
    <property type="term" value="F:ATP hydrolysis activity"/>
    <property type="evidence" value="ECO:0007669"/>
    <property type="project" value="InterPro"/>
</dbReference>
<feature type="transmembrane region" description="Helical" evidence="18">
    <location>
        <begin position="92"/>
        <end position="113"/>
    </location>
</feature>
<dbReference type="InterPro" id="IPR017969">
    <property type="entry name" value="Heavy-metal-associated_CS"/>
</dbReference>
<dbReference type="InterPro" id="IPR023298">
    <property type="entry name" value="ATPase_P-typ_TM_dom_sf"/>
</dbReference>
<dbReference type="InterPro" id="IPR018303">
    <property type="entry name" value="ATPase_P-typ_P_site"/>
</dbReference>
<dbReference type="eggNOG" id="COG2217">
    <property type="taxonomic scope" value="Bacteria"/>
</dbReference>
<dbReference type="NCBIfam" id="TIGR01525">
    <property type="entry name" value="ATPase-IB_hvy"/>
    <property type="match status" value="1"/>
</dbReference>
<dbReference type="RefSeq" id="WP_021753665.1">
    <property type="nucleotide sequence ID" value="NZ_KI271875.1"/>
</dbReference>
<evidence type="ECO:0000256" key="1">
    <source>
        <dbReference type="ARBA" id="ARBA00004651"/>
    </source>
</evidence>
<keyword evidence="13" id="KW-0186">Copper</keyword>
<dbReference type="GO" id="GO:0055070">
    <property type="term" value="P:copper ion homeostasis"/>
    <property type="evidence" value="ECO:0007669"/>
    <property type="project" value="TreeGrafter"/>
</dbReference>
<dbReference type="GO" id="GO:0005524">
    <property type="term" value="F:ATP binding"/>
    <property type="evidence" value="ECO:0007669"/>
    <property type="project" value="UniProtKB-UniRule"/>
</dbReference>
<keyword evidence="9" id="KW-0187">Copper transport</keyword>
<dbReference type="InterPro" id="IPR006121">
    <property type="entry name" value="HMA_dom"/>
</dbReference>
<dbReference type="GO" id="GO:0140581">
    <property type="term" value="F:P-type monovalent copper transporter activity"/>
    <property type="evidence" value="ECO:0007669"/>
    <property type="project" value="UniProtKB-EC"/>
</dbReference>
<dbReference type="CDD" id="cd00371">
    <property type="entry name" value="HMA"/>
    <property type="match status" value="1"/>
</dbReference>
<keyword evidence="14" id="KW-0406">Ion transport</keyword>
<keyword evidence="8 18" id="KW-0547">Nucleotide-binding</keyword>
<feature type="transmembrane region" description="Helical" evidence="18">
    <location>
        <begin position="684"/>
        <end position="706"/>
    </location>
</feature>
<dbReference type="Gene3D" id="3.30.70.100">
    <property type="match status" value="1"/>
</dbReference>
<dbReference type="PANTHER" id="PTHR43520:SF8">
    <property type="entry name" value="P-TYPE CU(+) TRANSPORTER"/>
    <property type="match status" value="1"/>
</dbReference>
<keyword evidence="18" id="KW-1003">Cell membrane</keyword>
<evidence type="ECO:0000256" key="16">
    <source>
        <dbReference type="ARBA" id="ARBA00049289"/>
    </source>
</evidence>
<evidence type="ECO:0000256" key="10">
    <source>
        <dbReference type="ARBA" id="ARBA00022840"/>
    </source>
</evidence>
<dbReference type="PANTHER" id="PTHR43520">
    <property type="entry name" value="ATP7, ISOFORM B"/>
    <property type="match status" value="1"/>
</dbReference>
<keyword evidence="10 18" id="KW-0067">ATP-binding</keyword>
<dbReference type="FunFam" id="2.70.150.10:FF:000002">
    <property type="entry name" value="Copper-transporting ATPase 1, putative"/>
    <property type="match status" value="1"/>
</dbReference>
<dbReference type="InterPro" id="IPR059000">
    <property type="entry name" value="ATPase_P-type_domA"/>
</dbReference>
<dbReference type="Gene3D" id="3.40.1110.10">
    <property type="entry name" value="Calcium-transporting ATPase, cytoplasmic domain N"/>
    <property type="match status" value="1"/>
</dbReference>
<evidence type="ECO:0000256" key="17">
    <source>
        <dbReference type="ARBA" id="ARBA00055366"/>
    </source>
</evidence>
<keyword evidence="5" id="KW-0597">Phosphoprotein</keyword>
<dbReference type="SFLD" id="SFLDS00003">
    <property type="entry name" value="Haloacid_Dehalogenase"/>
    <property type="match status" value="1"/>
</dbReference>
<dbReference type="PRINTS" id="PR00119">
    <property type="entry name" value="CATATPASE"/>
</dbReference>
<dbReference type="PRINTS" id="PR00943">
    <property type="entry name" value="CUATPASE"/>
</dbReference>
<dbReference type="HOGENOM" id="CLU_001771_0_3_9"/>
<dbReference type="EMBL" id="AWVP01000062">
    <property type="protein sequence ID" value="ERK57684.1"/>
    <property type="molecule type" value="Genomic_DNA"/>
</dbReference>
<evidence type="ECO:0000256" key="4">
    <source>
        <dbReference type="ARBA" id="ARBA00022448"/>
    </source>
</evidence>
<keyword evidence="15 18" id="KW-0472">Membrane</keyword>
<dbReference type="InterPro" id="IPR001757">
    <property type="entry name" value="P_typ_ATPase"/>
</dbReference>
<keyword evidence="12 18" id="KW-1133">Transmembrane helix</keyword>
<evidence type="ECO:0000256" key="12">
    <source>
        <dbReference type="ARBA" id="ARBA00022989"/>
    </source>
</evidence>
<comment type="subcellular location">
    <subcellularLocation>
        <location evidence="1">Cell membrane</location>
        <topology evidence="1">Multi-pass membrane protein</topology>
    </subcellularLocation>
</comment>
<evidence type="ECO:0000256" key="7">
    <source>
        <dbReference type="ARBA" id="ARBA00022723"/>
    </source>
</evidence>
<dbReference type="SUPFAM" id="SSF55008">
    <property type="entry name" value="HMA, heavy metal-associated domain"/>
    <property type="match status" value="1"/>
</dbReference>
<evidence type="ECO:0000256" key="13">
    <source>
        <dbReference type="ARBA" id="ARBA00023008"/>
    </source>
</evidence>
<comment type="similarity">
    <text evidence="2 18">Belongs to the cation transport ATPase (P-type) (TC 3.A.3) family. Type IB subfamily.</text>
</comment>
<evidence type="ECO:0000256" key="18">
    <source>
        <dbReference type="RuleBase" id="RU362081"/>
    </source>
</evidence>
<dbReference type="NCBIfam" id="TIGR01511">
    <property type="entry name" value="ATPase-IB1_Cu"/>
    <property type="match status" value="1"/>
</dbReference>
<dbReference type="SUPFAM" id="SSF81653">
    <property type="entry name" value="Calcium ATPase, transduction domain A"/>
    <property type="match status" value="1"/>
</dbReference>
<dbReference type="Pfam" id="PF00403">
    <property type="entry name" value="HMA"/>
    <property type="match status" value="1"/>
</dbReference>
<organism evidence="20 21">
    <name type="scientific">Gemella bergeri ATCC 700627</name>
    <dbReference type="NCBI Taxonomy" id="1321820"/>
    <lineage>
        <taxon>Bacteria</taxon>
        <taxon>Bacillati</taxon>
        <taxon>Bacillota</taxon>
        <taxon>Bacilli</taxon>
        <taxon>Bacillales</taxon>
        <taxon>Gemellaceae</taxon>
        <taxon>Gemella</taxon>
    </lineage>
</organism>
<dbReference type="GO" id="GO:0005886">
    <property type="term" value="C:plasma membrane"/>
    <property type="evidence" value="ECO:0007669"/>
    <property type="project" value="UniProtKB-SubCell"/>
</dbReference>
<evidence type="ECO:0000256" key="15">
    <source>
        <dbReference type="ARBA" id="ARBA00023136"/>
    </source>
</evidence>
<evidence type="ECO:0000256" key="6">
    <source>
        <dbReference type="ARBA" id="ARBA00022692"/>
    </source>
</evidence>
<evidence type="ECO:0000259" key="19">
    <source>
        <dbReference type="PROSITE" id="PS50846"/>
    </source>
</evidence>
<dbReference type="PROSITE" id="PS50846">
    <property type="entry name" value="HMA_2"/>
    <property type="match status" value="1"/>
</dbReference>
<reference evidence="20 21" key="1">
    <citation type="submission" date="2013-08" db="EMBL/GenBank/DDBJ databases">
        <authorList>
            <person name="Weinstock G."/>
            <person name="Sodergren E."/>
            <person name="Wylie T."/>
            <person name="Fulton L."/>
            <person name="Fulton R."/>
            <person name="Fronick C."/>
            <person name="O'Laughlin M."/>
            <person name="Godfrey J."/>
            <person name="Miner T."/>
            <person name="Herter B."/>
            <person name="Appelbaum E."/>
            <person name="Cordes M."/>
            <person name="Lek S."/>
            <person name="Wollam A."/>
            <person name="Pepin K.H."/>
            <person name="Palsikar V.B."/>
            <person name="Mitreva M."/>
            <person name="Wilson R.K."/>
        </authorList>
    </citation>
    <scope>NUCLEOTIDE SEQUENCE [LARGE SCALE GENOMIC DNA]</scope>
    <source>
        <strain evidence="20 21">ATCC 700627</strain>
    </source>
</reference>
<dbReference type="Pfam" id="PF00702">
    <property type="entry name" value="Hydrolase"/>
    <property type="match status" value="1"/>
</dbReference>
<dbReference type="SUPFAM" id="SSF81665">
    <property type="entry name" value="Calcium ATPase, transmembrane domain M"/>
    <property type="match status" value="1"/>
</dbReference>
<name>U2QN97_9BACL</name>
<feature type="transmembrane region" description="Helical" evidence="18">
    <location>
        <begin position="712"/>
        <end position="731"/>
    </location>
</feature>
<dbReference type="PROSITE" id="PS00154">
    <property type="entry name" value="ATPASE_E1_E2"/>
    <property type="match status" value="1"/>
</dbReference>
<dbReference type="GO" id="GO:0005507">
    <property type="term" value="F:copper ion binding"/>
    <property type="evidence" value="ECO:0007669"/>
    <property type="project" value="TreeGrafter"/>
</dbReference>
<comment type="caution">
    <text evidence="20">The sequence shown here is derived from an EMBL/GenBank/DDBJ whole genome shotgun (WGS) entry which is preliminary data.</text>
</comment>
<evidence type="ECO:0000313" key="21">
    <source>
        <dbReference type="Proteomes" id="UP000016637"/>
    </source>
</evidence>
<dbReference type="InterPro" id="IPR036163">
    <property type="entry name" value="HMA_dom_sf"/>
</dbReference>
<keyword evidence="4" id="KW-0813">Transport</keyword>
<dbReference type="SUPFAM" id="SSF56784">
    <property type="entry name" value="HAD-like"/>
    <property type="match status" value="1"/>
</dbReference>
<feature type="transmembrane region" description="Helical" evidence="18">
    <location>
        <begin position="371"/>
        <end position="394"/>
    </location>
</feature>
<comment type="function">
    <text evidence="17">Involved in copper export.</text>
</comment>
<dbReference type="InterPro" id="IPR008250">
    <property type="entry name" value="ATPase_P-typ_transduc_dom_A_sf"/>
</dbReference>
<dbReference type="InterPro" id="IPR027256">
    <property type="entry name" value="P-typ_ATPase_IB"/>
</dbReference>
<dbReference type="NCBIfam" id="TIGR01494">
    <property type="entry name" value="ATPase_P-type"/>
    <property type="match status" value="1"/>
</dbReference>
<evidence type="ECO:0000256" key="3">
    <source>
        <dbReference type="ARBA" id="ARBA00012517"/>
    </source>
</evidence>
<feature type="transmembrane region" description="Helical" evidence="18">
    <location>
        <begin position="191"/>
        <end position="210"/>
    </location>
</feature>
<comment type="catalytic activity">
    <reaction evidence="16">
        <text>Cu(+)(in) + ATP + H2O = Cu(+)(out) + ADP + phosphate + H(+)</text>
        <dbReference type="Rhea" id="RHEA:25792"/>
        <dbReference type="ChEBI" id="CHEBI:15377"/>
        <dbReference type="ChEBI" id="CHEBI:15378"/>
        <dbReference type="ChEBI" id="CHEBI:30616"/>
        <dbReference type="ChEBI" id="CHEBI:43474"/>
        <dbReference type="ChEBI" id="CHEBI:49552"/>
        <dbReference type="ChEBI" id="CHEBI:456216"/>
        <dbReference type="EC" id="7.2.2.8"/>
    </reaction>
</comment>
<dbReference type="Gene3D" id="3.40.50.1000">
    <property type="entry name" value="HAD superfamily/HAD-like"/>
    <property type="match status" value="1"/>
</dbReference>
<dbReference type="PROSITE" id="PS01047">
    <property type="entry name" value="HMA_1"/>
    <property type="match status" value="1"/>
</dbReference>
<evidence type="ECO:0000256" key="8">
    <source>
        <dbReference type="ARBA" id="ARBA00022741"/>
    </source>
</evidence>
<keyword evidence="21" id="KW-1185">Reference proteome</keyword>
<evidence type="ECO:0000256" key="14">
    <source>
        <dbReference type="ARBA" id="ARBA00023065"/>
    </source>
</evidence>
<dbReference type="Gene3D" id="2.70.150.10">
    <property type="entry name" value="Calcium-transporting ATPase, cytoplasmic transduction domain A"/>
    <property type="match status" value="1"/>
</dbReference>
<protein>
    <recommendedName>
        <fullName evidence="3">P-type Cu(+) transporter</fullName>
        <ecNumber evidence="3">7.2.2.8</ecNumber>
    </recommendedName>
</protein>
<evidence type="ECO:0000256" key="11">
    <source>
        <dbReference type="ARBA" id="ARBA00022967"/>
    </source>
</evidence>
<dbReference type="InterPro" id="IPR023214">
    <property type="entry name" value="HAD_sf"/>
</dbReference>
<dbReference type="PATRIC" id="fig|1321820.3.peg.982"/>
<evidence type="ECO:0000256" key="5">
    <source>
        <dbReference type="ARBA" id="ARBA00022553"/>
    </source>
</evidence>
<dbReference type="Pfam" id="PF00122">
    <property type="entry name" value="E1-E2_ATPase"/>
    <property type="match status" value="1"/>
</dbReference>
<gene>
    <name evidence="20" type="ORF">HMPREF1983_01009</name>
</gene>
<dbReference type="FunFam" id="3.30.70.100:FF:000005">
    <property type="entry name" value="Copper-exporting P-type ATPase A"/>
    <property type="match status" value="1"/>
</dbReference>
<dbReference type="AlphaFoldDB" id="U2QN97"/>
<proteinExistence type="inferred from homology"/>
<feature type="domain" description="HMA" evidence="19">
    <location>
        <begin position="2"/>
        <end position="67"/>
    </location>
</feature>
<accession>U2QN97</accession>
<dbReference type="InterPro" id="IPR036412">
    <property type="entry name" value="HAD-like_sf"/>
</dbReference>
<evidence type="ECO:0000313" key="20">
    <source>
        <dbReference type="EMBL" id="ERK57684.1"/>
    </source>
</evidence>
<dbReference type="Proteomes" id="UP000016637">
    <property type="component" value="Unassembled WGS sequence"/>
</dbReference>
<dbReference type="InterPro" id="IPR044492">
    <property type="entry name" value="P_typ_ATPase_HD_dom"/>
</dbReference>
<dbReference type="GO" id="GO:0043682">
    <property type="term" value="F:P-type divalent copper transporter activity"/>
    <property type="evidence" value="ECO:0007669"/>
    <property type="project" value="TreeGrafter"/>
</dbReference>
<dbReference type="EC" id="7.2.2.8" evidence="3"/>
<feature type="transmembrane region" description="Helical" evidence="18">
    <location>
        <begin position="162"/>
        <end position="179"/>
    </location>
</feature>
<dbReference type="SFLD" id="SFLDF00027">
    <property type="entry name" value="p-type_atpase"/>
    <property type="match status" value="1"/>
</dbReference>
<evidence type="ECO:0000256" key="9">
    <source>
        <dbReference type="ARBA" id="ARBA00022796"/>
    </source>
</evidence>
<evidence type="ECO:0000256" key="2">
    <source>
        <dbReference type="ARBA" id="ARBA00006024"/>
    </source>
</evidence>
<keyword evidence="7 18" id="KW-0479">Metal-binding</keyword>
<dbReference type="SFLD" id="SFLDG00002">
    <property type="entry name" value="C1.7:_P-type_atpase_like"/>
    <property type="match status" value="1"/>
</dbReference>
<dbReference type="CDD" id="cd02094">
    <property type="entry name" value="P-type_ATPase_Cu-like"/>
    <property type="match status" value="1"/>
</dbReference>
<dbReference type="InterPro" id="IPR023299">
    <property type="entry name" value="ATPase_P-typ_cyto_dom_N"/>
</dbReference>
<feature type="transmembrane region" description="Helical" evidence="18">
    <location>
        <begin position="125"/>
        <end position="141"/>
    </location>
</feature>
<feature type="transmembrane region" description="Helical" evidence="18">
    <location>
        <begin position="344"/>
        <end position="365"/>
    </location>
</feature>
<keyword evidence="11" id="KW-1278">Translocase</keyword>
<sequence length="738" mass="80899">MKIETFDIEGMTCAACAMRIEKAISKIDSVDVANVNLAGEKLTVRYKDNKTTNEIINKVEKIGYKAKLQEESSFTEKENKKQLELSKIKSRLIVSIVFALPLLYIAMAEMINLPNIIDMNTNSKTFAIIQLILVIPILYMGRNFFIKGYRALFAGYPNMDSLVALGTSAAFIYSLYNSIRVLYGNIHAVHHLYYESAGVVLTLITLGKYFESLSKGKTMEAVNKLIQLTPEKATLIKNNQEIIIKTTELLVGDIVGVKAGEKISADGVVVSGNAVIDEAMLTGESIPVEKKKDDKVVAGTINTNGYITFRVTDVGKDTTLSKIINLVENTQNNKGELSRLADKVAGIFVSTIITLAIVSGLYWYFIGDKNIEFSLTIVISVLVIACPCALGLATPTAIMVGAGRGAENGILIKNGEVLEIISKATTVVLDKTGTITKGSPEVTDVNVKNYDRENFLILLKALEKKSEHPLAKAVIDYTDNISDIQVENFETIVGKGVRANYNDKKLLLGNKKLMNENNIDISKFENEINDYSNESKTVVYLAENNRLLGIVAIRDEIKESSKLAIKKMIDSNLEVVMLTGDNKQTAEKIASEVVIKEVISDVLPDEKATAIKKLQNKDKMVIMVGDGINDAPALVQADIGVAIGTGTDITLDSSDIILLKNDLADVVKAINLSKKTEKNIKENLFWAFIYNIIGIPMAMGVFYAFYGMLLNPMIAGLAMSLSSVSVVLNALRLKRIKL</sequence>
<keyword evidence="6 18" id="KW-0812">Transmembrane</keyword>